<gene>
    <name evidence="2" type="ORF">GCM10022377_26940</name>
</gene>
<protein>
    <submittedName>
        <fullName evidence="2">Fic family protein</fullName>
    </submittedName>
</protein>
<evidence type="ECO:0000313" key="2">
    <source>
        <dbReference type="EMBL" id="GAA3712092.1"/>
    </source>
</evidence>
<comment type="caution">
    <text evidence="2">The sequence shown here is derived from an EMBL/GenBank/DDBJ whole genome shotgun (WGS) entry which is preliminary data.</text>
</comment>
<dbReference type="InterPro" id="IPR040198">
    <property type="entry name" value="Fido_containing"/>
</dbReference>
<sequence length="402" mass="43426">MGNGPASPEAAPWPALEYEEQVWTPSTTWGLRAADAGRLEEPYLAAVPPLIADAVPHPSAEAMESARRAEAELSRFDAELGDRIGAFAPILLRSEAASSSQIENLTASARAILNAELGVTGKRNALEIVANTRAMQAAIRLAESISAETILEMHAVLMAESTAHRPGQWRNEPVWTGTRSDSPVGAEYVAPRHGRVPELVDDVVSFLRAEAVPPLVAVAVSHAQFETIHPFSDGNGRTGRALAQAVLRHRGVTRNIAVPVSAGLLANVEGYHQALTEYRCGNVSPIVEAFAAASLRAIGNARQLVQQVQSIRDSWPQRLKVRRSSNAWRLLDVIVRRPVLTAAVAAEELGVQTPNIYPALRALGEAGILRKKDEYRSGPFWRSDEVLHAVDAFAERAGRRSA</sequence>
<dbReference type="Gene3D" id="1.10.3290.10">
    <property type="entry name" value="Fido-like domain"/>
    <property type="match status" value="1"/>
</dbReference>
<feature type="domain" description="Fido" evidence="1">
    <location>
        <begin position="145"/>
        <end position="292"/>
    </location>
</feature>
<dbReference type="EMBL" id="BAABCJ010000007">
    <property type="protein sequence ID" value="GAA3712092.1"/>
    <property type="molecule type" value="Genomic_DNA"/>
</dbReference>
<dbReference type="InterPro" id="IPR036597">
    <property type="entry name" value="Fido-like_dom_sf"/>
</dbReference>
<proteinExistence type="predicted"/>
<dbReference type="Pfam" id="PF13784">
    <property type="entry name" value="Fic_N"/>
    <property type="match status" value="1"/>
</dbReference>
<dbReference type="Pfam" id="PF02661">
    <property type="entry name" value="Fic"/>
    <property type="match status" value="1"/>
</dbReference>
<evidence type="ECO:0000259" key="1">
    <source>
        <dbReference type="PROSITE" id="PS51459"/>
    </source>
</evidence>
<dbReference type="InterPro" id="IPR003812">
    <property type="entry name" value="Fido"/>
</dbReference>
<keyword evidence="3" id="KW-1185">Reference proteome</keyword>
<dbReference type="InterPro" id="IPR025758">
    <property type="entry name" value="Fic/DOC_N"/>
</dbReference>
<dbReference type="PANTHER" id="PTHR13504:SF38">
    <property type="entry name" value="FIDO DOMAIN-CONTAINING PROTEIN"/>
    <property type="match status" value="1"/>
</dbReference>
<accession>A0ABP7E018</accession>
<dbReference type="PROSITE" id="PS51459">
    <property type="entry name" value="FIDO"/>
    <property type="match status" value="1"/>
</dbReference>
<dbReference type="Proteomes" id="UP001501536">
    <property type="component" value="Unassembled WGS sequence"/>
</dbReference>
<organism evidence="2 3">
    <name type="scientific">Zhihengliuella alba</name>
    <dbReference type="NCBI Taxonomy" id="547018"/>
    <lineage>
        <taxon>Bacteria</taxon>
        <taxon>Bacillati</taxon>
        <taxon>Actinomycetota</taxon>
        <taxon>Actinomycetes</taxon>
        <taxon>Micrococcales</taxon>
        <taxon>Micrococcaceae</taxon>
        <taxon>Zhihengliuella</taxon>
    </lineage>
</organism>
<reference evidence="3" key="1">
    <citation type="journal article" date="2019" name="Int. J. Syst. Evol. Microbiol.">
        <title>The Global Catalogue of Microorganisms (GCM) 10K type strain sequencing project: providing services to taxonomists for standard genome sequencing and annotation.</title>
        <authorList>
            <consortium name="The Broad Institute Genomics Platform"/>
            <consortium name="The Broad Institute Genome Sequencing Center for Infectious Disease"/>
            <person name="Wu L."/>
            <person name="Ma J."/>
        </authorList>
    </citation>
    <scope>NUCLEOTIDE SEQUENCE [LARGE SCALE GENOMIC DNA]</scope>
    <source>
        <strain evidence="3">JCM 16961</strain>
    </source>
</reference>
<dbReference type="SUPFAM" id="SSF140931">
    <property type="entry name" value="Fic-like"/>
    <property type="match status" value="1"/>
</dbReference>
<evidence type="ECO:0000313" key="3">
    <source>
        <dbReference type="Proteomes" id="UP001501536"/>
    </source>
</evidence>
<dbReference type="PANTHER" id="PTHR13504">
    <property type="entry name" value="FIDO DOMAIN-CONTAINING PROTEIN DDB_G0283145"/>
    <property type="match status" value="1"/>
</dbReference>
<name>A0ABP7E018_9MICC</name>